<dbReference type="AlphaFoldDB" id="B1I515"/>
<dbReference type="eggNOG" id="COG1611">
    <property type="taxonomic scope" value="Bacteria"/>
</dbReference>
<dbReference type="InterPro" id="IPR041164">
    <property type="entry name" value="LDcluster4"/>
</dbReference>
<sequence length="162" mass="16370">MVYVGVIGAGLCSSEVSGWAEAVGAGIARRQGVLICGGMGGVMEAAARGARREGGLVVGVLPGNDRKEGNPYLSLSLATGLGDARNAVIARASDVLIAIDGGYGTLSEIGLALKMGRPVIGLGTWRIESSKGPDGGIIAAADPEEAVALAFREAGRIRPLER</sequence>
<dbReference type="InterPro" id="IPR052341">
    <property type="entry name" value="LOG_family_nucleotidases"/>
</dbReference>
<name>B1I515_DESAP</name>
<dbReference type="PANTHER" id="PTHR43393">
    <property type="entry name" value="CYTOKININ RIBOSIDE 5'-MONOPHOSPHATE PHOSPHORIBOHYDROLASE"/>
    <property type="match status" value="1"/>
</dbReference>
<dbReference type="HOGENOM" id="CLU_107614_1_1_9"/>
<dbReference type="Pfam" id="PF18306">
    <property type="entry name" value="LDcluster4"/>
    <property type="match status" value="1"/>
</dbReference>
<dbReference type="NCBIfam" id="TIGR00725">
    <property type="entry name" value="TIGR00725 family protein"/>
    <property type="match status" value="1"/>
</dbReference>
<dbReference type="KEGG" id="dau:Daud_1584"/>
<organism evidence="1 2">
    <name type="scientific">Desulforudis audaxviator (strain MP104C)</name>
    <dbReference type="NCBI Taxonomy" id="477974"/>
    <lineage>
        <taxon>Bacteria</taxon>
        <taxon>Bacillati</taxon>
        <taxon>Bacillota</taxon>
        <taxon>Clostridia</taxon>
        <taxon>Thermoanaerobacterales</taxon>
        <taxon>Candidatus Desulforudaceae</taxon>
        <taxon>Candidatus Desulforudis</taxon>
    </lineage>
</organism>
<evidence type="ECO:0000313" key="1">
    <source>
        <dbReference type="EMBL" id="ACA60086.1"/>
    </source>
</evidence>
<accession>B1I515</accession>
<proteinExistence type="predicted"/>
<evidence type="ECO:0000313" key="2">
    <source>
        <dbReference type="Proteomes" id="UP000008544"/>
    </source>
</evidence>
<dbReference type="STRING" id="477974.Daud_1584"/>
<gene>
    <name evidence="1" type="ordered locus">Daud_1584</name>
</gene>
<dbReference type="Gene3D" id="3.40.50.450">
    <property type="match status" value="1"/>
</dbReference>
<protein>
    <recommendedName>
        <fullName evidence="3">TIGR00725 family protein</fullName>
    </recommendedName>
</protein>
<dbReference type="RefSeq" id="WP_012302667.1">
    <property type="nucleotide sequence ID" value="NC_010424.1"/>
</dbReference>
<evidence type="ECO:0008006" key="3">
    <source>
        <dbReference type="Google" id="ProtNLM"/>
    </source>
</evidence>
<dbReference type="InterPro" id="IPR005268">
    <property type="entry name" value="CHP00725"/>
</dbReference>
<reference evidence="2" key="1">
    <citation type="submission" date="2007-10" db="EMBL/GenBank/DDBJ databases">
        <title>Complete sequence of chromosome of Desulforudis audaxviator MP104C.</title>
        <authorList>
            <person name="Copeland A."/>
            <person name="Lucas S."/>
            <person name="Lapidus A."/>
            <person name="Barry K."/>
            <person name="Glavina del Rio T."/>
            <person name="Dalin E."/>
            <person name="Tice H."/>
            <person name="Bruce D."/>
            <person name="Pitluck S."/>
            <person name="Lowry S.R."/>
            <person name="Larimer F."/>
            <person name="Land M.L."/>
            <person name="Hauser L."/>
            <person name="Kyrpides N."/>
            <person name="Ivanova N.N."/>
            <person name="Richardson P."/>
        </authorList>
    </citation>
    <scope>NUCLEOTIDE SEQUENCE [LARGE SCALE GENOMIC DNA]</scope>
    <source>
        <strain evidence="2">MP104C</strain>
    </source>
</reference>
<dbReference type="Proteomes" id="UP000008544">
    <property type="component" value="Chromosome"/>
</dbReference>
<dbReference type="PANTHER" id="PTHR43393:SF3">
    <property type="entry name" value="LYSINE DECARBOXYLASE-LIKE PROTEIN"/>
    <property type="match status" value="1"/>
</dbReference>
<reference evidence="1 2" key="2">
    <citation type="journal article" date="2008" name="Science">
        <title>Environmental genomics reveals a single-species ecosystem deep within Earth.</title>
        <authorList>
            <person name="Chivian D."/>
            <person name="Brodie E.L."/>
            <person name="Alm E.J."/>
            <person name="Culley D.E."/>
            <person name="Dehal P.S."/>
            <person name="Desantis T.Z."/>
            <person name="Gihring T.M."/>
            <person name="Lapidus A."/>
            <person name="Lin L.H."/>
            <person name="Lowry S.R."/>
            <person name="Moser D.P."/>
            <person name="Richardson P.M."/>
            <person name="Southam G."/>
            <person name="Wanger G."/>
            <person name="Pratt L.M."/>
            <person name="Andersen G.L."/>
            <person name="Hazen T.C."/>
            <person name="Brockman F.J."/>
            <person name="Arkin A.P."/>
            <person name="Onstott T.C."/>
        </authorList>
    </citation>
    <scope>NUCLEOTIDE SEQUENCE [LARGE SCALE GENOMIC DNA]</scope>
    <source>
        <strain evidence="1 2">MP104C</strain>
    </source>
</reference>
<dbReference type="SUPFAM" id="SSF102405">
    <property type="entry name" value="MCP/YpsA-like"/>
    <property type="match status" value="1"/>
</dbReference>
<keyword evidence="2" id="KW-1185">Reference proteome</keyword>
<dbReference type="EMBL" id="CP000860">
    <property type="protein sequence ID" value="ACA60086.1"/>
    <property type="molecule type" value="Genomic_DNA"/>
</dbReference>
<dbReference type="GO" id="GO:0005829">
    <property type="term" value="C:cytosol"/>
    <property type="evidence" value="ECO:0007669"/>
    <property type="project" value="TreeGrafter"/>
</dbReference>
<dbReference type="OrthoDB" id="9794907at2"/>